<accession>A0A5B8A0E8</accession>
<organism evidence="1 2">
    <name type="scientific">Hymenobacter jejuensis</name>
    <dbReference type="NCBI Taxonomy" id="2502781"/>
    <lineage>
        <taxon>Bacteria</taxon>
        <taxon>Pseudomonadati</taxon>
        <taxon>Bacteroidota</taxon>
        <taxon>Cytophagia</taxon>
        <taxon>Cytophagales</taxon>
        <taxon>Hymenobacteraceae</taxon>
        <taxon>Hymenobacter</taxon>
    </lineage>
</organism>
<evidence type="ECO:0000313" key="1">
    <source>
        <dbReference type="EMBL" id="QDA60286.1"/>
    </source>
</evidence>
<dbReference type="EMBL" id="CP040896">
    <property type="protein sequence ID" value="QDA60286.1"/>
    <property type="molecule type" value="Genomic_DNA"/>
</dbReference>
<sequence length="90" mass="10259">MDALAFPQRWAYVPSEDVRYRHSCTAADGTPLYVYAWLEESGYMLTTTQNIRFQEEIVVELATNDFQQLQLHVLNFFAQHGGVGKAFAGQ</sequence>
<gene>
    <name evidence="1" type="ORF">FHG12_09260</name>
</gene>
<evidence type="ECO:0000313" key="2">
    <source>
        <dbReference type="Proteomes" id="UP000305398"/>
    </source>
</evidence>
<dbReference type="RefSeq" id="WP_139515464.1">
    <property type="nucleotide sequence ID" value="NZ_CP040896.1"/>
</dbReference>
<dbReference type="KEGG" id="hyj:FHG12_09260"/>
<reference evidence="1 2" key="1">
    <citation type="submission" date="2019-06" db="EMBL/GenBank/DDBJ databases">
        <authorList>
            <person name="Srinivasan S."/>
        </authorList>
    </citation>
    <scope>NUCLEOTIDE SEQUENCE [LARGE SCALE GENOMIC DNA]</scope>
    <source>
        <strain evidence="1 2">17J68-5</strain>
    </source>
</reference>
<proteinExistence type="predicted"/>
<dbReference type="Proteomes" id="UP000305398">
    <property type="component" value="Chromosome"/>
</dbReference>
<dbReference type="AlphaFoldDB" id="A0A5B8A0E8"/>
<name>A0A5B8A0E8_9BACT</name>
<keyword evidence="2" id="KW-1185">Reference proteome</keyword>
<dbReference type="OrthoDB" id="882023at2"/>
<protein>
    <submittedName>
        <fullName evidence="1">Uncharacterized protein</fullName>
    </submittedName>
</protein>